<dbReference type="AlphaFoldDB" id="A0A839EHX6"/>
<evidence type="ECO:0008006" key="3">
    <source>
        <dbReference type="Google" id="ProtNLM"/>
    </source>
</evidence>
<evidence type="ECO:0000313" key="1">
    <source>
        <dbReference type="EMBL" id="MBA8877875.1"/>
    </source>
</evidence>
<dbReference type="RefSeq" id="WP_182548996.1">
    <property type="nucleotide sequence ID" value="NZ_JACGXN010000001.1"/>
</dbReference>
<organism evidence="1 2">
    <name type="scientific">Phyllobacterium myrsinacearum</name>
    <dbReference type="NCBI Taxonomy" id="28101"/>
    <lineage>
        <taxon>Bacteria</taxon>
        <taxon>Pseudomonadati</taxon>
        <taxon>Pseudomonadota</taxon>
        <taxon>Alphaproteobacteria</taxon>
        <taxon>Hyphomicrobiales</taxon>
        <taxon>Phyllobacteriaceae</taxon>
        <taxon>Phyllobacterium</taxon>
    </lineage>
</organism>
<accession>A0A839EHX6</accession>
<name>A0A839EHX6_9HYPH</name>
<sequence length="412" mass="44013">MALATDNRHYPIVDENANPSESVTEAIMKSRYATLMIDRDIAQVLEGLNGKAPAEHHHQIPDIEGLSLALENKMPSDRVFKLDDLSDVDGANDAQTGYVLVKTPSGLWVAQAASSALGSHQHAITDIQGLSQALTDRQLISQKGAAGGYPGLDASAKVPVAQLPALTTTATVGAALAGANGVATPADGDRFAGVLAGASTAFWTTWGNIKAALKAYLDPLFVARNGGDLFSLHANWSLNGLFVYNADKSQVYNVWTQYRYGVPTVAATGGTVPVRDSSGDITARLFRTEYQDQGTPTIYLVGLNAIGSGADNYLRPFNVAHLDYKFAQSGHIRNVIEDRAIARRNEAVTASRMAGAVQVLMNMGQDGQGSAIENSAYVITGMNKTEPWRVTITSRQPQLYIANVGWFAAFPF</sequence>
<dbReference type="Proteomes" id="UP000549052">
    <property type="component" value="Unassembled WGS sequence"/>
</dbReference>
<protein>
    <recommendedName>
        <fullName evidence="3">Phage tail protein</fullName>
    </recommendedName>
</protein>
<proteinExistence type="predicted"/>
<gene>
    <name evidence="1" type="ORF">FHW16_001557</name>
</gene>
<reference evidence="1 2" key="1">
    <citation type="submission" date="2020-07" db="EMBL/GenBank/DDBJ databases">
        <title>Genomic Encyclopedia of Type Strains, Phase IV (KMG-V): Genome sequencing to study the core and pangenomes of soil and plant-associated prokaryotes.</title>
        <authorList>
            <person name="Whitman W."/>
        </authorList>
    </citation>
    <scope>NUCLEOTIDE SEQUENCE [LARGE SCALE GENOMIC DNA]</scope>
    <source>
        <strain evidence="1 2">AN3</strain>
    </source>
</reference>
<evidence type="ECO:0000313" key="2">
    <source>
        <dbReference type="Proteomes" id="UP000549052"/>
    </source>
</evidence>
<dbReference type="EMBL" id="JACGXN010000001">
    <property type="protein sequence ID" value="MBA8877875.1"/>
    <property type="molecule type" value="Genomic_DNA"/>
</dbReference>
<comment type="caution">
    <text evidence="1">The sequence shown here is derived from an EMBL/GenBank/DDBJ whole genome shotgun (WGS) entry which is preliminary data.</text>
</comment>
<keyword evidence="2" id="KW-1185">Reference proteome</keyword>